<proteinExistence type="predicted"/>
<dbReference type="GO" id="GO:0004672">
    <property type="term" value="F:protein kinase activity"/>
    <property type="evidence" value="ECO:0007669"/>
    <property type="project" value="InterPro"/>
</dbReference>
<dbReference type="SUPFAM" id="SSF56112">
    <property type="entry name" value="Protein kinase-like (PK-like)"/>
    <property type="match status" value="1"/>
</dbReference>
<dbReference type="InterPro" id="IPR000719">
    <property type="entry name" value="Prot_kinase_dom"/>
</dbReference>
<evidence type="ECO:0000313" key="3">
    <source>
        <dbReference type="Proteomes" id="UP001056756"/>
    </source>
</evidence>
<dbReference type="PANTHER" id="PTHR21310">
    <property type="entry name" value="AMINOGLYCOSIDE PHOSPHOTRANSFERASE-RELATED-RELATED"/>
    <property type="match status" value="1"/>
</dbReference>
<feature type="domain" description="Protein kinase" evidence="1">
    <location>
        <begin position="24"/>
        <end position="315"/>
    </location>
</feature>
<sequence>MNRKEAPHINVIKDIVSECLHLSEFKIERVLSGVSTYVYRIEFVEEILYLRILPEHNMSFAVEVHLLNLLRQRNVQVPEVIYFAHDYEAIGMSIMIVKEIVGYNIENCPSAEQYENILYHAGKQLAVINQLPVVGYGWIVRGSNQHKHVLQGEKLLFQDHIYEHLDSDLIVLSENVLLRDVILSIRTILENGRTLMLRHQSHLIHGDFDDSHIFAHQGKFTGIIDFGEIQGNSPLYDLGHYKLHDGQSYLGYPSLAKGYNEVRRLSYDDHIEIDIWALWIGVRRLGMIYNRTWGWYHDHLIRVIKLQLDILNKKF</sequence>
<protein>
    <submittedName>
        <fullName evidence="2">Aminoglycoside phosphotransferase family protein</fullName>
    </submittedName>
</protein>
<dbReference type="InterPro" id="IPR011009">
    <property type="entry name" value="Kinase-like_dom_sf"/>
</dbReference>
<reference evidence="2" key="1">
    <citation type="submission" date="2022-05" db="EMBL/GenBank/DDBJ databases">
        <title>Novel bacterial taxa in a minimal lignocellulolytic consortium and its capacity to transform plastics disclosed by genome-resolved metagenomics.</title>
        <authorList>
            <person name="Rodriguez C.A.D."/>
            <person name="Diaz-Garcia L."/>
            <person name="Herrera K."/>
            <person name="Tarazona N.A."/>
            <person name="Sproer C."/>
            <person name="Overmann J."/>
            <person name="Jimenez D.J."/>
        </authorList>
    </citation>
    <scope>NUCLEOTIDE SEQUENCE</scope>
    <source>
        <strain evidence="2">MAG5</strain>
    </source>
</reference>
<dbReference type="InterPro" id="IPR051678">
    <property type="entry name" value="AGP_Transferase"/>
</dbReference>
<dbReference type="EMBL" id="CP097899">
    <property type="protein sequence ID" value="URN95799.1"/>
    <property type="molecule type" value="Genomic_DNA"/>
</dbReference>
<name>A0A9J6ZIE8_9BACL</name>
<dbReference type="PROSITE" id="PS50011">
    <property type="entry name" value="PROTEIN_KINASE_DOM"/>
    <property type="match status" value="1"/>
</dbReference>
<dbReference type="GO" id="GO:0005524">
    <property type="term" value="F:ATP binding"/>
    <property type="evidence" value="ECO:0007669"/>
    <property type="project" value="InterPro"/>
</dbReference>
<dbReference type="Gene3D" id="3.30.200.20">
    <property type="entry name" value="Phosphorylase Kinase, domain 1"/>
    <property type="match status" value="1"/>
</dbReference>
<evidence type="ECO:0000259" key="1">
    <source>
        <dbReference type="PROSITE" id="PS50011"/>
    </source>
</evidence>
<dbReference type="AlphaFoldDB" id="A0A9J6ZIE8"/>
<organism evidence="2 3">
    <name type="scientific">Candidatus Pristimantibacillus lignocellulolyticus</name>
    <dbReference type="NCBI Taxonomy" id="2994561"/>
    <lineage>
        <taxon>Bacteria</taxon>
        <taxon>Bacillati</taxon>
        <taxon>Bacillota</taxon>
        <taxon>Bacilli</taxon>
        <taxon>Bacillales</taxon>
        <taxon>Paenibacillaceae</taxon>
        <taxon>Candidatus Pristimantibacillus</taxon>
    </lineage>
</organism>
<gene>
    <name evidence="2" type="ORF">NAG76_06015</name>
</gene>
<dbReference type="Gene3D" id="3.90.1200.10">
    <property type="match status" value="1"/>
</dbReference>
<dbReference type="KEGG" id="plig:NAG76_06015"/>
<dbReference type="InterPro" id="IPR002575">
    <property type="entry name" value="Aminoglycoside_PTrfase"/>
</dbReference>
<dbReference type="Proteomes" id="UP001056756">
    <property type="component" value="Chromosome"/>
</dbReference>
<evidence type="ECO:0000313" key="2">
    <source>
        <dbReference type="EMBL" id="URN95799.1"/>
    </source>
</evidence>
<dbReference type="Pfam" id="PF01636">
    <property type="entry name" value="APH"/>
    <property type="match status" value="1"/>
</dbReference>
<accession>A0A9J6ZIE8</accession>